<organism evidence="1 2">
    <name type="scientific">Seminavis robusta</name>
    <dbReference type="NCBI Taxonomy" id="568900"/>
    <lineage>
        <taxon>Eukaryota</taxon>
        <taxon>Sar</taxon>
        <taxon>Stramenopiles</taxon>
        <taxon>Ochrophyta</taxon>
        <taxon>Bacillariophyta</taxon>
        <taxon>Bacillariophyceae</taxon>
        <taxon>Bacillariophycidae</taxon>
        <taxon>Naviculales</taxon>
        <taxon>Naviculaceae</taxon>
        <taxon>Seminavis</taxon>
    </lineage>
</organism>
<comment type="caution">
    <text evidence="1">The sequence shown here is derived from an EMBL/GenBank/DDBJ whole genome shotgun (WGS) entry which is preliminary data.</text>
</comment>
<dbReference type="EMBL" id="CAICTM010000741">
    <property type="protein sequence ID" value="CAB9515855.1"/>
    <property type="molecule type" value="Genomic_DNA"/>
</dbReference>
<keyword evidence="2" id="KW-1185">Reference proteome</keyword>
<dbReference type="Proteomes" id="UP001153069">
    <property type="component" value="Unassembled WGS sequence"/>
</dbReference>
<evidence type="ECO:0000313" key="1">
    <source>
        <dbReference type="EMBL" id="CAB9515855.1"/>
    </source>
</evidence>
<reference evidence="1" key="1">
    <citation type="submission" date="2020-06" db="EMBL/GenBank/DDBJ databases">
        <authorList>
            <consortium name="Plant Systems Biology data submission"/>
        </authorList>
    </citation>
    <scope>NUCLEOTIDE SEQUENCE</scope>
    <source>
        <strain evidence="1">D6</strain>
    </source>
</reference>
<evidence type="ECO:0000313" key="2">
    <source>
        <dbReference type="Proteomes" id="UP001153069"/>
    </source>
</evidence>
<sequence>MVGEAVVEGIGSEDAKRGASVKEATVGMDKVTGSLLGDLVPSSFELTLGPLTGLIVGPLLIVVTNGFAADWGVGDDSFGTSKGAGMGPADTWGDGAETGLEPGAGLIVGPLLMDAANGFAADWAVGGASFETSKGPGMGPADTWRGVAKTGLLPGTVGATGMEMDLMGASLAMSAGDNVVLSAVDVVGTRAGIDHGAFPPDSSWVGIDHGAYPPARSWVGLSKLVGDNGAGLPTITLDAS</sequence>
<dbReference type="AlphaFoldDB" id="A0A9N8EC75"/>
<gene>
    <name evidence="1" type="ORF">SEMRO_742_G195980.1</name>
</gene>
<accession>A0A9N8EC75</accession>
<proteinExistence type="predicted"/>
<name>A0A9N8EC75_9STRA</name>
<protein>
    <submittedName>
        <fullName evidence="1">Uncharacterized protein</fullName>
    </submittedName>
</protein>